<dbReference type="EMBL" id="WXZT01000014">
    <property type="protein sequence ID" value="MZZ14523.1"/>
    <property type="molecule type" value="Genomic_DNA"/>
</dbReference>
<dbReference type="KEGG" id="paeb:NCGM1900_1613"/>
<dbReference type="Proteomes" id="UP000644192">
    <property type="component" value="Unassembled WGS sequence"/>
</dbReference>
<accession>A0A6B1YD28</accession>
<dbReference type="AlphaFoldDB" id="A0A6B1YD28"/>
<reference evidence="1" key="1">
    <citation type="submission" date="2020-01" db="EMBL/GenBank/DDBJ databases">
        <title>Bacteria Cultured from War Wounds Associated with the Conflict in Eastern Ukraine.</title>
        <authorList>
            <person name="Snesrud E."/>
            <person name="Galac M.R."/>
            <person name="Mc Gann P."/>
            <person name="Valentine K."/>
            <person name="Viacheslav K."/>
        </authorList>
    </citation>
    <scope>NUCLEOTIDE SEQUENCE</scope>
    <source>
        <strain evidence="1">VNMU148</strain>
    </source>
</reference>
<dbReference type="RefSeq" id="WP_015648613.1">
    <property type="nucleotide sequence ID" value="NZ_AP014622.1"/>
</dbReference>
<evidence type="ECO:0008006" key="3">
    <source>
        <dbReference type="Google" id="ProtNLM"/>
    </source>
</evidence>
<protein>
    <recommendedName>
        <fullName evidence="3">Glycosyltransferase family 9 protein</fullName>
    </recommendedName>
</protein>
<dbReference type="Gene3D" id="3.40.50.2000">
    <property type="entry name" value="Glycogen Phosphorylase B"/>
    <property type="match status" value="1"/>
</dbReference>
<evidence type="ECO:0000313" key="1">
    <source>
        <dbReference type="EMBL" id="MZZ14523.1"/>
    </source>
</evidence>
<proteinExistence type="predicted"/>
<evidence type="ECO:0000313" key="2">
    <source>
        <dbReference type="Proteomes" id="UP000644192"/>
    </source>
</evidence>
<comment type="caution">
    <text evidence="1">The sequence shown here is derived from an EMBL/GenBank/DDBJ whole genome shotgun (WGS) entry which is preliminary data.</text>
</comment>
<name>A0A6B1YD28_PSEAI</name>
<gene>
    <name evidence="1" type="ORF">GUL26_19930</name>
</gene>
<sequence>MLIRGMLGLGDSIYSRAFLRKYPGAFLETPWPELYLDLDVKCVRPATQLRTQAKNIQREHDWHRPVGGGQMRIAYGRDPIIQGLRKAFRCEPGEFDLPDFGPPPVDGRYVLVRPATVRAEWRADTRNPLPEYIASAASEMRRRGWKVVSVADLEPGKEWALDPLPPADIQFHKGELPVEQLLALLQHADAVIGGIGWIVPASIAAKVPAWIICGGQGGYNSPEHITDKCMDLSRITFAVPDRFCRCTLKEHNCDKRITDYERKFSKWADALQIEMTP</sequence>
<organism evidence="1 2">
    <name type="scientific">Pseudomonas aeruginosa</name>
    <dbReference type="NCBI Taxonomy" id="287"/>
    <lineage>
        <taxon>Bacteria</taxon>
        <taxon>Pseudomonadati</taxon>
        <taxon>Pseudomonadota</taxon>
        <taxon>Gammaproteobacteria</taxon>
        <taxon>Pseudomonadales</taxon>
        <taxon>Pseudomonadaceae</taxon>
        <taxon>Pseudomonas</taxon>
    </lineage>
</organism>